<feature type="region of interest" description="Disordered" evidence="4">
    <location>
        <begin position="358"/>
        <end position="382"/>
    </location>
</feature>
<dbReference type="VEuPathDB" id="TriTrypDB:TcIL3000_7_5560"/>
<accession>G0UQT1</accession>
<gene>
    <name evidence="7" type="ORF">TCIL3000_7_5560</name>
</gene>
<evidence type="ECO:0000256" key="3">
    <source>
        <dbReference type="ARBA" id="ARBA00023242"/>
    </source>
</evidence>
<evidence type="ECO:0000259" key="6">
    <source>
        <dbReference type="Pfam" id="PF04825"/>
    </source>
</evidence>
<sequence length="570" mass="60777">MFFSTYVLTKNGPLAKIWLAAHWERRLTRDEVRVVDLRKSVLDIVQPVVPIALRTSGELLVGVVRIYALKVDHLLKDALGATLVLHVTTLPIAPGKGKKGVASGDIVTTKAGSGANAAGRVLLEGALLTRNGNVGAVTFNWGTGATDRASGVLITADGLGLAKSHEDVLDARFDDVADLLQGPGFRRRRSSGEVSPLLGPVWYTVEPSSQIAEELRNTQENYDEIAKLRADLMAFGDDASGSGSRKSSLPSIEKGRSSAVDPVDGAMGNFMPFPLTGYDLDIGAPLPDDDQAVLLPDFMLPTTVNEEPEAQDAAPVQPSAPAPRKLPGATVSNLLDTASTTISSDVVQRWMENRSDITEAVPRRGPLDPQEARDRTELARDGSKGDVWAVVDAAPLALVPNMALAALFADALRPCIDERVKAETAARAVLRKPQQEVAGDEDPFIAAEGDLVSLEETPASRKRTREEMEAYNEDIINGSGANNGLSAVVLATLKRIREEVSKNSGPSAAAAGRNKCVLQEMCNGMRRREAARTFVSVLALASKNLLWAKQVGSHVEVGLLEGAEEALLVA</sequence>
<dbReference type="AlphaFoldDB" id="G0UQT1"/>
<dbReference type="GO" id="GO:0007062">
    <property type="term" value="P:sister chromatid cohesion"/>
    <property type="evidence" value="ECO:0007669"/>
    <property type="project" value="InterPro"/>
</dbReference>
<feature type="domain" description="Rad21/Rec8-like protein N-terminal" evidence="6">
    <location>
        <begin position="1"/>
        <end position="83"/>
    </location>
</feature>
<comment type="similarity">
    <text evidence="2">Belongs to the rad21 family.</text>
</comment>
<evidence type="ECO:0000256" key="1">
    <source>
        <dbReference type="ARBA" id="ARBA00004123"/>
    </source>
</evidence>
<evidence type="ECO:0000259" key="5">
    <source>
        <dbReference type="Pfam" id="PF04824"/>
    </source>
</evidence>
<protein>
    <submittedName>
        <fullName evidence="7">Putative double-strand-break repair protein rad21 homolog</fullName>
    </submittedName>
</protein>
<dbReference type="InterPro" id="IPR039781">
    <property type="entry name" value="Rad21/Rec8-like"/>
</dbReference>
<keyword evidence="3" id="KW-0539">Nucleus</keyword>
<name>G0UQT1_TRYCI</name>
<feature type="domain" description="Rad21/Rec8-like protein C-terminal eukaryotic" evidence="5">
    <location>
        <begin position="513"/>
        <end position="550"/>
    </location>
</feature>
<feature type="region of interest" description="Disordered" evidence="4">
    <location>
        <begin position="306"/>
        <end position="326"/>
    </location>
</feature>
<dbReference type="GO" id="GO:1990414">
    <property type="term" value="P:replication-born double-strand break repair via sister chromatid exchange"/>
    <property type="evidence" value="ECO:0007669"/>
    <property type="project" value="TreeGrafter"/>
</dbReference>
<dbReference type="Pfam" id="PF04824">
    <property type="entry name" value="Rad21_Rec8"/>
    <property type="match status" value="1"/>
</dbReference>
<dbReference type="InterPro" id="IPR006909">
    <property type="entry name" value="Rad21/Rec8_C_eu"/>
</dbReference>
<organism evidence="7">
    <name type="scientific">Trypanosoma congolense (strain IL3000)</name>
    <dbReference type="NCBI Taxonomy" id="1068625"/>
    <lineage>
        <taxon>Eukaryota</taxon>
        <taxon>Discoba</taxon>
        <taxon>Euglenozoa</taxon>
        <taxon>Kinetoplastea</taxon>
        <taxon>Metakinetoplastina</taxon>
        <taxon>Trypanosomatida</taxon>
        <taxon>Trypanosomatidae</taxon>
        <taxon>Trypanosoma</taxon>
        <taxon>Nannomonas</taxon>
    </lineage>
</organism>
<dbReference type="EMBL" id="HE575320">
    <property type="protein sequence ID" value="CCC91742.1"/>
    <property type="molecule type" value="Genomic_DNA"/>
</dbReference>
<dbReference type="PANTHER" id="PTHR12585">
    <property type="entry name" value="SCC1 / RAD21 FAMILY MEMBER"/>
    <property type="match status" value="1"/>
</dbReference>
<reference evidence="7" key="1">
    <citation type="journal article" date="2012" name="Proc. Natl. Acad. Sci. U.S.A.">
        <title>Antigenic diversity is generated by distinct evolutionary mechanisms in African trypanosome species.</title>
        <authorList>
            <person name="Jackson A.P."/>
            <person name="Berry A."/>
            <person name="Aslett M."/>
            <person name="Allison H.C."/>
            <person name="Burton P."/>
            <person name="Vavrova-Anderson J."/>
            <person name="Brown R."/>
            <person name="Browne H."/>
            <person name="Corton N."/>
            <person name="Hauser H."/>
            <person name="Gamble J."/>
            <person name="Gilderthorp R."/>
            <person name="Marcello L."/>
            <person name="McQuillan J."/>
            <person name="Otto T.D."/>
            <person name="Quail M.A."/>
            <person name="Sanders M.J."/>
            <person name="van Tonder A."/>
            <person name="Ginger M.L."/>
            <person name="Field M.C."/>
            <person name="Barry J.D."/>
            <person name="Hertz-Fowler C."/>
            <person name="Berriman M."/>
        </authorList>
    </citation>
    <scope>NUCLEOTIDE SEQUENCE</scope>
    <source>
        <strain evidence="7">IL3000</strain>
    </source>
</reference>
<dbReference type="Pfam" id="PF04825">
    <property type="entry name" value="Rad21_Rec8_N"/>
    <property type="match status" value="1"/>
</dbReference>
<dbReference type="SUPFAM" id="SSF46785">
    <property type="entry name" value="Winged helix' DNA-binding domain"/>
    <property type="match status" value="1"/>
</dbReference>
<dbReference type="InterPro" id="IPR036390">
    <property type="entry name" value="WH_DNA-bd_sf"/>
</dbReference>
<evidence type="ECO:0000256" key="2">
    <source>
        <dbReference type="ARBA" id="ARBA00009870"/>
    </source>
</evidence>
<dbReference type="PANTHER" id="PTHR12585:SF69">
    <property type="entry name" value="FI11703P"/>
    <property type="match status" value="1"/>
</dbReference>
<evidence type="ECO:0000256" key="4">
    <source>
        <dbReference type="SAM" id="MobiDB-lite"/>
    </source>
</evidence>
<evidence type="ECO:0000313" key="7">
    <source>
        <dbReference type="EMBL" id="CCC91742.1"/>
    </source>
</evidence>
<feature type="compositionally biased region" description="Low complexity" evidence="4">
    <location>
        <begin position="240"/>
        <end position="251"/>
    </location>
</feature>
<proteinExistence type="inferred from homology"/>
<feature type="region of interest" description="Disordered" evidence="4">
    <location>
        <begin position="237"/>
        <end position="260"/>
    </location>
</feature>
<dbReference type="GO" id="GO:0003682">
    <property type="term" value="F:chromatin binding"/>
    <property type="evidence" value="ECO:0007669"/>
    <property type="project" value="TreeGrafter"/>
</dbReference>
<comment type="subcellular location">
    <subcellularLocation>
        <location evidence="1">Nucleus</location>
    </subcellularLocation>
</comment>
<dbReference type="InterPro" id="IPR006910">
    <property type="entry name" value="Rad21_Rec8_N"/>
</dbReference>
<dbReference type="GO" id="GO:0008278">
    <property type="term" value="C:cohesin complex"/>
    <property type="evidence" value="ECO:0007669"/>
    <property type="project" value="InterPro"/>
</dbReference>
<dbReference type="GO" id="GO:0005634">
    <property type="term" value="C:nucleus"/>
    <property type="evidence" value="ECO:0007669"/>
    <property type="project" value="UniProtKB-SubCell"/>
</dbReference>